<comment type="caution">
    <text evidence="2">The sequence shown here is derived from an EMBL/GenBank/DDBJ whole genome shotgun (WGS) entry which is preliminary data.</text>
</comment>
<organism evidence="2 3">
    <name type="scientific">Bacteroides pyogenes</name>
    <dbReference type="NCBI Taxonomy" id="310300"/>
    <lineage>
        <taxon>Bacteria</taxon>
        <taxon>Pseudomonadati</taxon>
        <taxon>Bacteroidota</taxon>
        <taxon>Bacteroidia</taxon>
        <taxon>Bacteroidales</taxon>
        <taxon>Bacteroidaceae</taxon>
        <taxon>Bacteroides</taxon>
    </lineage>
</organism>
<feature type="signal peptide" evidence="1">
    <location>
        <begin position="1"/>
        <end position="19"/>
    </location>
</feature>
<gene>
    <name evidence="2" type="ORF">FNJ60_11945</name>
</gene>
<protein>
    <recommendedName>
        <fullName evidence="4">DUF4410 domain-containing protein</fullName>
    </recommendedName>
</protein>
<accession>A0A5D3FLV3</accession>
<evidence type="ECO:0008006" key="4">
    <source>
        <dbReference type="Google" id="ProtNLM"/>
    </source>
</evidence>
<dbReference type="AlphaFoldDB" id="A0A5D3FLV3"/>
<keyword evidence="1" id="KW-0732">Signal</keyword>
<evidence type="ECO:0000313" key="3">
    <source>
        <dbReference type="Proteomes" id="UP000324383"/>
    </source>
</evidence>
<keyword evidence="3" id="KW-1185">Reference proteome</keyword>
<name>A0A5D3FLV3_9BACE</name>
<dbReference type="PROSITE" id="PS51257">
    <property type="entry name" value="PROKAR_LIPOPROTEIN"/>
    <property type="match status" value="1"/>
</dbReference>
<dbReference type="EMBL" id="VKLW01000030">
    <property type="protein sequence ID" value="TYK32436.1"/>
    <property type="molecule type" value="Genomic_DNA"/>
</dbReference>
<proteinExistence type="predicted"/>
<evidence type="ECO:0000256" key="1">
    <source>
        <dbReference type="SAM" id="SignalP"/>
    </source>
</evidence>
<feature type="chain" id="PRO_5030116483" description="DUF4410 domain-containing protein" evidence="1">
    <location>
        <begin position="20"/>
        <end position="151"/>
    </location>
</feature>
<evidence type="ECO:0000313" key="2">
    <source>
        <dbReference type="EMBL" id="TYK32436.1"/>
    </source>
</evidence>
<sequence length="151" mass="17099">MKKYIFLYCMFLSMILASCTVSKSVVSQGVNLTKYKYVAVIDNDTYRMPPELVQYQIQLYDAIEQSRLTIINQYRISDLTQEEHSSLLLAKFGVAIRQEETVVTVNFIDFNTDRPLVSCQGAYSTLGISASSDIKGALKRVGEQISKTFNK</sequence>
<dbReference type="Proteomes" id="UP000324383">
    <property type="component" value="Unassembled WGS sequence"/>
</dbReference>
<dbReference type="RefSeq" id="WP_027324985.1">
    <property type="nucleotide sequence ID" value="NZ_JADRFO010000013.1"/>
</dbReference>
<reference evidence="2 3" key="1">
    <citation type="submission" date="2019-07" db="EMBL/GenBank/DDBJ databases">
        <title>Draft Genome Sequences of Bacteroides pyogenes Strains Isolated from the Uterus Holstein Dairy Cows with Metritis.</title>
        <authorList>
            <person name="Cunha F."/>
            <person name="Galvao K.N."/>
            <person name="Jeon S.J."/>
            <person name="Jeong K.C."/>
        </authorList>
    </citation>
    <scope>NUCLEOTIDE SEQUENCE [LARGE SCALE GENOMIC DNA]</scope>
    <source>
        <strain evidence="2 3">KG-31</strain>
    </source>
</reference>